<accession>A0A0F9W9I5</accession>
<organism evidence="1">
    <name type="scientific">marine sediment metagenome</name>
    <dbReference type="NCBI Taxonomy" id="412755"/>
    <lineage>
        <taxon>unclassified sequences</taxon>
        <taxon>metagenomes</taxon>
        <taxon>ecological metagenomes</taxon>
    </lineage>
</organism>
<evidence type="ECO:0000313" key="1">
    <source>
        <dbReference type="EMBL" id="KKN82321.1"/>
    </source>
</evidence>
<reference evidence="1" key="1">
    <citation type="journal article" date="2015" name="Nature">
        <title>Complex archaea that bridge the gap between prokaryotes and eukaryotes.</title>
        <authorList>
            <person name="Spang A."/>
            <person name="Saw J.H."/>
            <person name="Jorgensen S.L."/>
            <person name="Zaremba-Niedzwiedzka K."/>
            <person name="Martijn J."/>
            <person name="Lind A.E."/>
            <person name="van Eijk R."/>
            <person name="Schleper C."/>
            <person name="Guy L."/>
            <person name="Ettema T.J."/>
        </authorList>
    </citation>
    <scope>NUCLEOTIDE SEQUENCE</scope>
</reference>
<dbReference type="AlphaFoldDB" id="A0A0F9W9I5"/>
<dbReference type="EMBL" id="LAZR01000203">
    <property type="protein sequence ID" value="KKN82321.1"/>
    <property type="molecule type" value="Genomic_DNA"/>
</dbReference>
<name>A0A0F9W9I5_9ZZZZ</name>
<protein>
    <submittedName>
        <fullName evidence="1">Uncharacterized protein</fullName>
    </submittedName>
</protein>
<sequence length="75" mass="8213">MPKMVKLISQAKQSAKDQGHNMLPFQVDGGYAWALCKTCGREAYLVARPKNPNETDVSGEAVAVSCGSIYRRRIA</sequence>
<comment type="caution">
    <text evidence="1">The sequence shown here is derived from an EMBL/GenBank/DDBJ whole genome shotgun (WGS) entry which is preliminary data.</text>
</comment>
<proteinExistence type="predicted"/>
<gene>
    <name evidence="1" type="ORF">LCGC14_0311340</name>
</gene>